<comment type="caution">
    <text evidence="1">The sequence shown here is derived from an EMBL/GenBank/DDBJ whole genome shotgun (WGS) entry which is preliminary data.</text>
</comment>
<evidence type="ECO:0000313" key="2">
    <source>
        <dbReference type="Proteomes" id="UP001054252"/>
    </source>
</evidence>
<protein>
    <submittedName>
        <fullName evidence="1">Uncharacterized protein</fullName>
    </submittedName>
</protein>
<keyword evidence="2" id="KW-1185">Reference proteome</keyword>
<gene>
    <name evidence="1" type="ORF">SLEP1_g49689</name>
</gene>
<name>A0AAV5M046_9ROSI</name>
<dbReference type="AlphaFoldDB" id="A0AAV5M046"/>
<proteinExistence type="predicted"/>
<organism evidence="1 2">
    <name type="scientific">Rubroshorea leprosula</name>
    <dbReference type="NCBI Taxonomy" id="152421"/>
    <lineage>
        <taxon>Eukaryota</taxon>
        <taxon>Viridiplantae</taxon>
        <taxon>Streptophyta</taxon>
        <taxon>Embryophyta</taxon>
        <taxon>Tracheophyta</taxon>
        <taxon>Spermatophyta</taxon>
        <taxon>Magnoliopsida</taxon>
        <taxon>eudicotyledons</taxon>
        <taxon>Gunneridae</taxon>
        <taxon>Pentapetalae</taxon>
        <taxon>rosids</taxon>
        <taxon>malvids</taxon>
        <taxon>Malvales</taxon>
        <taxon>Dipterocarpaceae</taxon>
        <taxon>Rubroshorea</taxon>
    </lineage>
</organism>
<dbReference type="EMBL" id="BPVZ01000157">
    <property type="protein sequence ID" value="GKV42266.1"/>
    <property type="molecule type" value="Genomic_DNA"/>
</dbReference>
<accession>A0AAV5M046</accession>
<dbReference type="Proteomes" id="UP001054252">
    <property type="component" value="Unassembled WGS sequence"/>
</dbReference>
<reference evidence="1 2" key="1">
    <citation type="journal article" date="2021" name="Commun. Biol.">
        <title>The genome of Shorea leprosula (Dipterocarpaceae) highlights the ecological relevance of drought in aseasonal tropical rainforests.</title>
        <authorList>
            <person name="Ng K.K.S."/>
            <person name="Kobayashi M.J."/>
            <person name="Fawcett J.A."/>
            <person name="Hatakeyama M."/>
            <person name="Paape T."/>
            <person name="Ng C.H."/>
            <person name="Ang C.C."/>
            <person name="Tnah L.H."/>
            <person name="Lee C.T."/>
            <person name="Nishiyama T."/>
            <person name="Sese J."/>
            <person name="O'Brien M.J."/>
            <person name="Copetti D."/>
            <person name="Mohd Noor M.I."/>
            <person name="Ong R.C."/>
            <person name="Putra M."/>
            <person name="Sireger I.Z."/>
            <person name="Indrioko S."/>
            <person name="Kosugi Y."/>
            <person name="Izuno A."/>
            <person name="Isagi Y."/>
            <person name="Lee S.L."/>
            <person name="Shimizu K.K."/>
        </authorList>
    </citation>
    <scope>NUCLEOTIDE SEQUENCE [LARGE SCALE GENOMIC DNA]</scope>
    <source>
        <strain evidence="1">214</strain>
    </source>
</reference>
<evidence type="ECO:0000313" key="1">
    <source>
        <dbReference type="EMBL" id="GKV42266.1"/>
    </source>
</evidence>
<sequence>MVGGHQEVEIIYANFIFWAPSSIPTILVSQISFSLPDLKLQ</sequence>